<keyword evidence="2" id="KW-1185">Reference proteome</keyword>
<name>A0A9W5UR30_9ACTN</name>
<reference evidence="1" key="1">
    <citation type="submission" date="2021-01" db="EMBL/GenBank/DDBJ databases">
        <title>Whole genome shotgun sequence of Verrucosispora sediminis NBRC 107745.</title>
        <authorList>
            <person name="Komaki H."/>
            <person name="Tamura T."/>
        </authorList>
    </citation>
    <scope>NUCLEOTIDE SEQUENCE</scope>
    <source>
        <strain evidence="1">NBRC 107745</strain>
    </source>
</reference>
<proteinExistence type="predicted"/>
<sequence>MTARLLSLAQILNRLALTARRTLREHCPSPGGPCPICRLADCATAAAARDVLDAITQLRWHRLKVPPHLVSSEDPSVLRADRHLEH</sequence>
<dbReference type="EMBL" id="BOPD01000011">
    <property type="protein sequence ID" value="GIJ32801.1"/>
    <property type="molecule type" value="Genomic_DNA"/>
</dbReference>
<evidence type="ECO:0000313" key="1">
    <source>
        <dbReference type="EMBL" id="GIJ32801.1"/>
    </source>
</evidence>
<dbReference type="AlphaFoldDB" id="A0A9W5UR30"/>
<evidence type="ECO:0000313" key="2">
    <source>
        <dbReference type="Proteomes" id="UP000607311"/>
    </source>
</evidence>
<organism evidence="1 2">
    <name type="scientific">Micromonospora sediminimaris</name>
    <dbReference type="NCBI Taxonomy" id="547162"/>
    <lineage>
        <taxon>Bacteria</taxon>
        <taxon>Bacillati</taxon>
        <taxon>Actinomycetota</taxon>
        <taxon>Actinomycetes</taxon>
        <taxon>Micromonosporales</taxon>
        <taxon>Micromonosporaceae</taxon>
        <taxon>Micromonospora</taxon>
    </lineage>
</organism>
<gene>
    <name evidence="1" type="ORF">Vse01_19490</name>
</gene>
<dbReference type="RefSeq" id="WP_093405885.1">
    <property type="nucleotide sequence ID" value="NZ_BOPD01000011.1"/>
</dbReference>
<protein>
    <submittedName>
        <fullName evidence="1">Uncharacterized protein</fullName>
    </submittedName>
</protein>
<comment type="caution">
    <text evidence="1">The sequence shown here is derived from an EMBL/GenBank/DDBJ whole genome shotgun (WGS) entry which is preliminary data.</text>
</comment>
<accession>A0A9W5UR30</accession>
<dbReference type="Proteomes" id="UP000607311">
    <property type="component" value="Unassembled WGS sequence"/>
</dbReference>